<reference evidence="2 3" key="1">
    <citation type="submission" date="2012-08" db="EMBL/GenBank/DDBJ databases">
        <title>Whole genome shotgun sequence of Gordonia namibiensis NBRC 108229.</title>
        <authorList>
            <person name="Isaki-Nakamura S."/>
            <person name="Hosoyama A."/>
            <person name="Tsuchikane K."/>
            <person name="Katsumata H."/>
            <person name="Baba S."/>
            <person name="Yamazaki S."/>
            <person name="Fujita N."/>
        </authorList>
    </citation>
    <scope>NUCLEOTIDE SEQUENCE [LARGE SCALE GENOMIC DNA]</scope>
    <source>
        <strain evidence="2 3">NBRC 108229</strain>
    </source>
</reference>
<evidence type="ECO:0000313" key="2">
    <source>
        <dbReference type="EMBL" id="GAC01422.1"/>
    </source>
</evidence>
<dbReference type="Pfam" id="PF01425">
    <property type="entry name" value="Amidase"/>
    <property type="match status" value="1"/>
</dbReference>
<dbReference type="PANTHER" id="PTHR11895:SF176">
    <property type="entry name" value="AMIDASE AMID-RELATED"/>
    <property type="match status" value="1"/>
</dbReference>
<accession>K6X5R9</accession>
<name>K6X5R9_9ACTN</name>
<dbReference type="InterPro" id="IPR036928">
    <property type="entry name" value="AS_sf"/>
</dbReference>
<gene>
    <name evidence="2" type="primary">gatA</name>
    <name evidence="2" type="ORF">GONAM_26_00020</name>
</gene>
<dbReference type="InterPro" id="IPR023631">
    <property type="entry name" value="Amidase_dom"/>
</dbReference>
<dbReference type="EMBL" id="BAHE01000026">
    <property type="protein sequence ID" value="GAC01422.1"/>
    <property type="molecule type" value="Genomic_DNA"/>
</dbReference>
<dbReference type="GO" id="GO:0016740">
    <property type="term" value="F:transferase activity"/>
    <property type="evidence" value="ECO:0007669"/>
    <property type="project" value="UniProtKB-KW"/>
</dbReference>
<sequence>MTGTHYPDLTADAVAAVNELAGAAHTDMSEVLQRSRERTLPASPCVTGAEPADFHGRMMAYPVPDGPPVRVPVVRTDAALHDLGVVELLEAFRTGRTTPTEVLEALSLRWDDPELVGGAILATVDGRSAAAASDDRWRSGTPRPLEGIPFAVKDIIDVAASPITAGSHTTGNRIASADATVVARLRAVGAIPVLITATTEFACGAPFNARYGPVTNPWDRERWTGGSSTGSGGALAAGLVPLALGSDTGGSIRVPSALCNLSGIKPTYGLVPRTGVVSLSWTLDHVGPMARSAADLRAVLAVLAGPDGVDPTAVTPSIAAALGDRLGDHGGLDAPSLAGVRVGIPRNWFTEVCDAAVLRAWQAAIGVMSDLGAETVLVDLPDAELLFDEFTIVLVSELAANQEGALDRFAHFDIGTQVRIARGRVPRAIDYIRALRRRAPALTATVDAFDTAGIDVFVTPGIGATAPRLSDVTVEINGERHPMQGVIGRNTGVFDHLGLPAAMIPAGFADGLPVGVQLVGRPWADDAVLRIAQMYQAVTDHHRRRPHE</sequence>
<dbReference type="InterPro" id="IPR000120">
    <property type="entry name" value="Amidase"/>
</dbReference>
<evidence type="ECO:0000259" key="1">
    <source>
        <dbReference type="Pfam" id="PF01425"/>
    </source>
</evidence>
<keyword evidence="2" id="KW-0808">Transferase</keyword>
<organism evidence="2 3">
    <name type="scientific">Gordonia namibiensis NBRC 108229</name>
    <dbReference type="NCBI Taxonomy" id="1208314"/>
    <lineage>
        <taxon>Bacteria</taxon>
        <taxon>Bacillati</taxon>
        <taxon>Actinomycetota</taxon>
        <taxon>Actinomycetes</taxon>
        <taxon>Mycobacteriales</taxon>
        <taxon>Gordoniaceae</taxon>
        <taxon>Gordonia</taxon>
    </lineage>
</organism>
<protein>
    <submittedName>
        <fullName evidence="2">Aspartyl/glutamyl-tRNA(Asn/Gln) amidotransferase subunit A</fullName>
    </submittedName>
</protein>
<feature type="domain" description="Amidase" evidence="1">
    <location>
        <begin position="125"/>
        <end position="529"/>
    </location>
</feature>
<keyword evidence="3" id="KW-1185">Reference proteome</keyword>
<proteinExistence type="predicted"/>
<dbReference type="RefSeq" id="WP_006867591.1">
    <property type="nucleotide sequence ID" value="NZ_BAHE01000026.1"/>
</dbReference>
<dbReference type="Proteomes" id="UP000035058">
    <property type="component" value="Unassembled WGS sequence"/>
</dbReference>
<dbReference type="SUPFAM" id="SSF75304">
    <property type="entry name" value="Amidase signature (AS) enzymes"/>
    <property type="match status" value="1"/>
</dbReference>
<dbReference type="AlphaFoldDB" id="K6X5R9"/>
<dbReference type="PANTHER" id="PTHR11895">
    <property type="entry name" value="TRANSAMIDASE"/>
    <property type="match status" value="1"/>
</dbReference>
<dbReference type="Gene3D" id="3.90.1300.10">
    <property type="entry name" value="Amidase signature (AS) domain"/>
    <property type="match status" value="1"/>
</dbReference>
<evidence type="ECO:0000313" key="3">
    <source>
        <dbReference type="Proteomes" id="UP000035058"/>
    </source>
</evidence>
<comment type="caution">
    <text evidence="2">The sequence shown here is derived from an EMBL/GenBank/DDBJ whole genome shotgun (WGS) entry which is preliminary data.</text>
</comment>